<comment type="caution">
    <text evidence="4">The sequence shown here is derived from an EMBL/GenBank/DDBJ whole genome shotgun (WGS) entry which is preliminary data.</text>
</comment>
<evidence type="ECO:0000313" key="4">
    <source>
        <dbReference type="EMBL" id="RKJ89691.1"/>
    </source>
</evidence>
<gene>
    <name evidence="4" type="ORF">D6R50_10635</name>
</gene>
<proteinExistence type="predicted"/>
<dbReference type="Gene3D" id="1.10.10.60">
    <property type="entry name" value="Homeodomain-like"/>
    <property type="match status" value="2"/>
</dbReference>
<dbReference type="GO" id="GO:0043565">
    <property type="term" value="F:sequence-specific DNA binding"/>
    <property type="evidence" value="ECO:0007669"/>
    <property type="project" value="InterPro"/>
</dbReference>
<reference evidence="4 5" key="1">
    <citation type="submission" date="2018-09" db="EMBL/GenBank/DDBJ databases">
        <title>Genome sequencing of Aeromonas veronii MS-17-88.</title>
        <authorList>
            <person name="Tekedar H.C."/>
            <person name="Arick M.A."/>
            <person name="Hsu C.-Y."/>
            <person name="Thrash A."/>
            <person name="Karsi A."/>
            <person name="Lawrence M.L."/>
            <person name="Abdelhamed H."/>
        </authorList>
    </citation>
    <scope>NUCLEOTIDE SEQUENCE [LARGE SCALE GENOMIC DNA]</scope>
    <source>
        <strain evidence="4 5">MS 17-88</strain>
    </source>
</reference>
<dbReference type="AlphaFoldDB" id="A0A3A9IN30"/>
<dbReference type="RefSeq" id="WP_120415048.1">
    <property type="nucleotide sequence ID" value="NZ_JAJVCX010000068.1"/>
</dbReference>
<evidence type="ECO:0000256" key="2">
    <source>
        <dbReference type="ARBA" id="ARBA00023125"/>
    </source>
</evidence>
<dbReference type="InterPro" id="IPR050959">
    <property type="entry name" value="MarA-like"/>
</dbReference>
<dbReference type="Pfam" id="PF12833">
    <property type="entry name" value="HTH_18"/>
    <property type="match status" value="1"/>
</dbReference>
<dbReference type="Gene3D" id="3.20.80.10">
    <property type="entry name" value="Regulatory factor, effector binding domain"/>
    <property type="match status" value="1"/>
</dbReference>
<dbReference type="GO" id="GO:0003700">
    <property type="term" value="F:DNA-binding transcription factor activity"/>
    <property type="evidence" value="ECO:0007669"/>
    <property type="project" value="InterPro"/>
</dbReference>
<dbReference type="SUPFAM" id="SSF46689">
    <property type="entry name" value="Homeodomain-like"/>
    <property type="match status" value="2"/>
</dbReference>
<dbReference type="InterPro" id="IPR011256">
    <property type="entry name" value="Reg_factor_effector_dom_sf"/>
</dbReference>
<name>A0A3A9IN30_AERVE</name>
<dbReference type="PANTHER" id="PTHR47504">
    <property type="entry name" value="RIGHT ORIGIN-BINDING PROTEIN"/>
    <property type="match status" value="1"/>
</dbReference>
<dbReference type="PANTHER" id="PTHR47504:SF5">
    <property type="entry name" value="RIGHT ORIGIN-BINDING PROTEIN"/>
    <property type="match status" value="1"/>
</dbReference>
<keyword evidence="1" id="KW-0805">Transcription regulation</keyword>
<sequence length="283" mass="33261">MSPLLQIDDYMDEIHRWIEDNIDTQAGLGALSERLGYSKRMIQMQFKKEYHATIGRYIQQRRLHRAAIMLRMTTMSITDISTSLHYSSHHNFCRAFKRYFNITPTQFRNTQLHEQPAIKFPSIYHERDFAFEIKNIPKLIISGEKRTYTDCIYNPGLAEEKLNWLQQYFLNNTSPMTIASRVIPDTFSFRTGRHGRVNYSAIVYSPGMSQAINSHHAMDGLYLHCHFHGALDSYKKLNANIYQSLLPDIGMTQRYARKIEVFHHMKETPQGPIIRCEQYIPIY</sequence>
<dbReference type="PROSITE" id="PS01124">
    <property type="entry name" value="HTH_ARAC_FAMILY_2"/>
    <property type="match status" value="1"/>
</dbReference>
<evidence type="ECO:0000313" key="5">
    <source>
        <dbReference type="Proteomes" id="UP000281725"/>
    </source>
</evidence>
<protein>
    <submittedName>
        <fullName evidence="4">Helix-turn-helix domain-containing protein</fullName>
    </submittedName>
</protein>
<dbReference type="SUPFAM" id="SSF55136">
    <property type="entry name" value="Probable bacterial effector-binding domain"/>
    <property type="match status" value="1"/>
</dbReference>
<dbReference type="InterPro" id="IPR020449">
    <property type="entry name" value="Tscrpt_reg_AraC-type_HTH"/>
</dbReference>
<accession>A0A3A9IN30</accession>
<keyword evidence="3" id="KW-0804">Transcription</keyword>
<dbReference type="Proteomes" id="UP000281725">
    <property type="component" value="Unassembled WGS sequence"/>
</dbReference>
<keyword evidence="2" id="KW-0238">DNA-binding</keyword>
<organism evidence="4 5">
    <name type="scientific">Aeromonas veronii</name>
    <dbReference type="NCBI Taxonomy" id="654"/>
    <lineage>
        <taxon>Bacteria</taxon>
        <taxon>Pseudomonadati</taxon>
        <taxon>Pseudomonadota</taxon>
        <taxon>Gammaproteobacteria</taxon>
        <taxon>Aeromonadales</taxon>
        <taxon>Aeromonadaceae</taxon>
        <taxon>Aeromonas</taxon>
    </lineage>
</organism>
<dbReference type="EMBL" id="RAWX01000002">
    <property type="protein sequence ID" value="RKJ89691.1"/>
    <property type="molecule type" value="Genomic_DNA"/>
</dbReference>
<evidence type="ECO:0000256" key="3">
    <source>
        <dbReference type="ARBA" id="ARBA00023163"/>
    </source>
</evidence>
<evidence type="ECO:0000256" key="1">
    <source>
        <dbReference type="ARBA" id="ARBA00023015"/>
    </source>
</evidence>
<dbReference type="SMART" id="SM00342">
    <property type="entry name" value="HTH_ARAC"/>
    <property type="match status" value="1"/>
</dbReference>
<dbReference type="InterPro" id="IPR009057">
    <property type="entry name" value="Homeodomain-like_sf"/>
</dbReference>
<dbReference type="PRINTS" id="PR00032">
    <property type="entry name" value="HTHARAC"/>
</dbReference>
<dbReference type="InterPro" id="IPR018060">
    <property type="entry name" value="HTH_AraC"/>
</dbReference>